<dbReference type="EMBL" id="JAFJYC010000001">
    <property type="protein sequence ID" value="MBT9432604.1"/>
    <property type="molecule type" value="Genomic_DNA"/>
</dbReference>
<protein>
    <submittedName>
        <fullName evidence="2">Uncharacterized protein</fullName>
    </submittedName>
</protein>
<evidence type="ECO:0000313" key="3">
    <source>
        <dbReference type="Proteomes" id="UP000811282"/>
    </source>
</evidence>
<evidence type="ECO:0000313" key="2">
    <source>
        <dbReference type="EMBL" id="MBT9432604.1"/>
    </source>
</evidence>
<sequence length="70" mass="7478">MGQLILAVQVHRYALLILAGEQAAGGIIVVEFIVMTRAGEQNQIAKVIVIIAIALLIFGYSADVVIEDDV</sequence>
<keyword evidence="1" id="KW-0812">Transmembrane</keyword>
<keyword evidence="3" id="KW-1185">Reference proteome</keyword>
<evidence type="ECO:0000256" key="1">
    <source>
        <dbReference type="SAM" id="Phobius"/>
    </source>
</evidence>
<feature type="transmembrane region" description="Helical" evidence="1">
    <location>
        <begin position="47"/>
        <end position="66"/>
    </location>
</feature>
<name>A0ABS5YCA5_9GAMM</name>
<gene>
    <name evidence="2" type="ORF">JZM24_11600</name>
</gene>
<feature type="transmembrane region" description="Helical" evidence="1">
    <location>
        <begin position="12"/>
        <end position="35"/>
    </location>
</feature>
<accession>A0ABS5YCA5</accession>
<reference evidence="2 3" key="1">
    <citation type="journal article" date="2021" name="Genome Biol. Evol.">
        <title>The evolution of interdependence in a four-way mealybug symbiosis.</title>
        <authorList>
            <person name="Garber A.I."/>
            <person name="Kupper M."/>
            <person name="Laetsch D.R."/>
            <person name="Weldon S.R."/>
            <person name="Ladinsky M.S."/>
            <person name="Bjorkman P.J."/>
            <person name="McCutcheon J.P."/>
        </authorList>
    </citation>
    <scope>NUCLEOTIDE SEQUENCE [LARGE SCALE GENOMIC DNA]</scope>
    <source>
        <strain evidence="2">SOD</strain>
    </source>
</reference>
<organism evidence="2 3">
    <name type="scientific">Candidatus Sodalis endolongispinus</name>
    <dbReference type="NCBI Taxonomy" id="2812662"/>
    <lineage>
        <taxon>Bacteria</taxon>
        <taxon>Pseudomonadati</taxon>
        <taxon>Pseudomonadota</taxon>
        <taxon>Gammaproteobacteria</taxon>
        <taxon>Enterobacterales</taxon>
        <taxon>Bruguierivoracaceae</taxon>
        <taxon>Sodalis</taxon>
    </lineage>
</organism>
<comment type="caution">
    <text evidence="2">The sequence shown here is derived from an EMBL/GenBank/DDBJ whole genome shotgun (WGS) entry which is preliminary data.</text>
</comment>
<dbReference type="Proteomes" id="UP000811282">
    <property type="component" value="Unassembled WGS sequence"/>
</dbReference>
<keyword evidence="1" id="KW-0472">Membrane</keyword>
<keyword evidence="1" id="KW-1133">Transmembrane helix</keyword>
<dbReference type="RefSeq" id="WP_215669732.1">
    <property type="nucleotide sequence ID" value="NZ_JAFJYC010000001.1"/>
</dbReference>
<proteinExistence type="predicted"/>